<dbReference type="AlphaFoldDB" id="A0A428PKW0"/>
<dbReference type="PANTHER" id="PTHR47338:SF16">
    <property type="entry name" value="TRANSCRIPTION FACTOR, PUTATIVE (AFU_ORTHOLOGUE AFUA_2G09360)-RELATED"/>
    <property type="match status" value="1"/>
</dbReference>
<keyword evidence="4" id="KW-0804">Transcription</keyword>
<sequence length="518" mass="59260">MRPPSACVACRDRRKKCDRAPQSIRCNLCIKRGLECSFENSPEIPDKPLEHASPTIFHDADLSEELVDLYFRHGNIAFPCLFHWPSFKASVRDGTVPRILFLGAVGLAARFSSHPMFAGINPWERGRPYAKEAEKMLDLHDTSITTIQACVLLACICVAEGEAVTESVYYAIACRMAMVMDLPNAPVKTAVEREVNNRVWWSLVTSDTWLSAAFCLPRAIKPRQDVPLPMGELTFARLQLHDLADDERVLSALSSESAEYSFPALAHMIKLNQILYEINSYCATVVAEEIQQESMWNSIHKLSASLDQWYSDLPTRLRYSQDNLQYWTSQGLGPKFICLHINYNNASQRLFYQFLQLSQATDGTGSTAIPTQLYAERCKRHAGDLCDLISHAKSRPETDVYYSLAGHMLVIASTVQLHTLLFGMDESEIQLAKRRLERNFEMLTDIYTYWPIVYTSFSRLKAFHNACLKSKDSSFRLDRWMLQFILEFSKPVDEKDMSARDPERDLWPLDQLRYLFES</sequence>
<dbReference type="CDD" id="cd12148">
    <property type="entry name" value="fungal_TF_MHR"/>
    <property type="match status" value="1"/>
</dbReference>
<dbReference type="SMART" id="SM00066">
    <property type="entry name" value="GAL4"/>
    <property type="match status" value="1"/>
</dbReference>
<evidence type="ECO:0000256" key="2">
    <source>
        <dbReference type="ARBA" id="ARBA00022723"/>
    </source>
</evidence>
<dbReference type="Pfam" id="PF04082">
    <property type="entry name" value="Fungal_trans"/>
    <property type="match status" value="1"/>
</dbReference>
<evidence type="ECO:0000256" key="3">
    <source>
        <dbReference type="ARBA" id="ARBA00023015"/>
    </source>
</evidence>
<dbReference type="GO" id="GO:0003677">
    <property type="term" value="F:DNA binding"/>
    <property type="evidence" value="ECO:0007669"/>
    <property type="project" value="InterPro"/>
</dbReference>
<dbReference type="EMBL" id="NKCI01000120">
    <property type="protein sequence ID" value="RSL53663.1"/>
    <property type="molecule type" value="Genomic_DNA"/>
</dbReference>
<organism evidence="7 8">
    <name type="scientific">Fusarium duplospermum</name>
    <dbReference type="NCBI Taxonomy" id="1325734"/>
    <lineage>
        <taxon>Eukaryota</taxon>
        <taxon>Fungi</taxon>
        <taxon>Dikarya</taxon>
        <taxon>Ascomycota</taxon>
        <taxon>Pezizomycotina</taxon>
        <taxon>Sordariomycetes</taxon>
        <taxon>Hypocreomycetidae</taxon>
        <taxon>Hypocreales</taxon>
        <taxon>Nectriaceae</taxon>
        <taxon>Fusarium</taxon>
        <taxon>Fusarium solani species complex</taxon>
    </lineage>
</organism>
<accession>A0A428PKW0</accession>
<dbReference type="Proteomes" id="UP000288168">
    <property type="component" value="Unassembled WGS sequence"/>
</dbReference>
<protein>
    <recommendedName>
        <fullName evidence="6">Zn(2)-C6 fungal-type domain-containing protein</fullName>
    </recommendedName>
</protein>
<evidence type="ECO:0000256" key="4">
    <source>
        <dbReference type="ARBA" id="ARBA00023163"/>
    </source>
</evidence>
<dbReference type="PROSITE" id="PS50048">
    <property type="entry name" value="ZN2_CY6_FUNGAL_2"/>
    <property type="match status" value="1"/>
</dbReference>
<name>A0A428PKW0_9HYPO</name>
<dbReference type="CDD" id="cd00067">
    <property type="entry name" value="GAL4"/>
    <property type="match status" value="1"/>
</dbReference>
<evidence type="ECO:0000259" key="6">
    <source>
        <dbReference type="PROSITE" id="PS50048"/>
    </source>
</evidence>
<keyword evidence="5" id="KW-0539">Nucleus</keyword>
<proteinExistence type="predicted"/>
<dbReference type="InterPro" id="IPR036864">
    <property type="entry name" value="Zn2-C6_fun-type_DNA-bd_sf"/>
</dbReference>
<dbReference type="GO" id="GO:0006351">
    <property type="term" value="P:DNA-templated transcription"/>
    <property type="evidence" value="ECO:0007669"/>
    <property type="project" value="InterPro"/>
</dbReference>
<reference evidence="7 8" key="1">
    <citation type="submission" date="2017-06" db="EMBL/GenBank/DDBJ databases">
        <title>Comparative genomic analysis of Ambrosia Fusariam Clade fungi.</title>
        <authorList>
            <person name="Stajich J.E."/>
            <person name="Carrillo J."/>
            <person name="Kijimoto T."/>
            <person name="Eskalen A."/>
            <person name="O'Donnell K."/>
            <person name="Kasson M."/>
        </authorList>
    </citation>
    <scope>NUCLEOTIDE SEQUENCE [LARGE SCALE GENOMIC DNA]</scope>
    <source>
        <strain evidence="7 8">NRRL62584</strain>
    </source>
</reference>
<gene>
    <name evidence="7" type="ORF">CEP54_010292</name>
</gene>
<dbReference type="GO" id="GO:0005634">
    <property type="term" value="C:nucleus"/>
    <property type="evidence" value="ECO:0007669"/>
    <property type="project" value="UniProtKB-SubCell"/>
</dbReference>
<keyword evidence="2" id="KW-0479">Metal-binding</keyword>
<dbReference type="InterPro" id="IPR007219">
    <property type="entry name" value="XnlR_reg_dom"/>
</dbReference>
<evidence type="ECO:0000313" key="8">
    <source>
        <dbReference type="Proteomes" id="UP000288168"/>
    </source>
</evidence>
<dbReference type="PANTHER" id="PTHR47338">
    <property type="entry name" value="ZN(II)2CYS6 TRANSCRIPTION FACTOR (EUROFUNG)-RELATED"/>
    <property type="match status" value="1"/>
</dbReference>
<keyword evidence="3" id="KW-0805">Transcription regulation</keyword>
<evidence type="ECO:0000313" key="7">
    <source>
        <dbReference type="EMBL" id="RSL53663.1"/>
    </source>
</evidence>
<dbReference type="InterPro" id="IPR050815">
    <property type="entry name" value="TF_fung"/>
</dbReference>
<dbReference type="SMART" id="SM00906">
    <property type="entry name" value="Fungal_trans"/>
    <property type="match status" value="1"/>
</dbReference>
<dbReference type="OrthoDB" id="1924787at2759"/>
<dbReference type="Pfam" id="PF00172">
    <property type="entry name" value="Zn_clus"/>
    <property type="match status" value="1"/>
</dbReference>
<feature type="domain" description="Zn(2)-C6 fungal-type" evidence="6">
    <location>
        <begin position="6"/>
        <end position="38"/>
    </location>
</feature>
<dbReference type="PROSITE" id="PS00463">
    <property type="entry name" value="ZN2_CY6_FUNGAL_1"/>
    <property type="match status" value="1"/>
</dbReference>
<dbReference type="GO" id="GO:0008270">
    <property type="term" value="F:zinc ion binding"/>
    <property type="evidence" value="ECO:0007669"/>
    <property type="project" value="InterPro"/>
</dbReference>
<dbReference type="Gene3D" id="4.10.240.10">
    <property type="entry name" value="Zn(2)-C6 fungal-type DNA-binding domain"/>
    <property type="match status" value="1"/>
</dbReference>
<dbReference type="InterPro" id="IPR001138">
    <property type="entry name" value="Zn2Cys6_DnaBD"/>
</dbReference>
<dbReference type="SUPFAM" id="SSF57701">
    <property type="entry name" value="Zn2/Cys6 DNA-binding domain"/>
    <property type="match status" value="1"/>
</dbReference>
<comment type="subcellular location">
    <subcellularLocation>
        <location evidence="1">Nucleus</location>
    </subcellularLocation>
</comment>
<evidence type="ECO:0000256" key="5">
    <source>
        <dbReference type="ARBA" id="ARBA00023242"/>
    </source>
</evidence>
<keyword evidence="8" id="KW-1185">Reference proteome</keyword>
<evidence type="ECO:0000256" key="1">
    <source>
        <dbReference type="ARBA" id="ARBA00004123"/>
    </source>
</evidence>
<comment type="caution">
    <text evidence="7">The sequence shown here is derived from an EMBL/GenBank/DDBJ whole genome shotgun (WGS) entry which is preliminary data.</text>
</comment>
<dbReference type="GO" id="GO:0000981">
    <property type="term" value="F:DNA-binding transcription factor activity, RNA polymerase II-specific"/>
    <property type="evidence" value="ECO:0007669"/>
    <property type="project" value="InterPro"/>
</dbReference>